<reference evidence="1" key="1">
    <citation type="submission" date="2014-05" db="EMBL/GenBank/DDBJ databases">
        <authorList>
            <person name="Chronopoulou M."/>
        </authorList>
    </citation>
    <scope>NUCLEOTIDE SEQUENCE</scope>
    <source>
        <tissue evidence="1">Whole organism</tissue>
    </source>
</reference>
<name>A0A0K2TEJ2_LEPSM</name>
<dbReference type="EMBL" id="HACA01006646">
    <property type="protein sequence ID" value="CDW24007.1"/>
    <property type="molecule type" value="Transcribed_RNA"/>
</dbReference>
<accession>A0A0K2TEJ2</accession>
<proteinExistence type="predicted"/>
<evidence type="ECO:0000313" key="1">
    <source>
        <dbReference type="EMBL" id="CDW24007.1"/>
    </source>
</evidence>
<organism evidence="1">
    <name type="scientific">Lepeophtheirus salmonis</name>
    <name type="common">Salmon louse</name>
    <name type="synonym">Caligus salmonis</name>
    <dbReference type="NCBI Taxonomy" id="72036"/>
    <lineage>
        <taxon>Eukaryota</taxon>
        <taxon>Metazoa</taxon>
        <taxon>Ecdysozoa</taxon>
        <taxon>Arthropoda</taxon>
        <taxon>Crustacea</taxon>
        <taxon>Multicrustacea</taxon>
        <taxon>Hexanauplia</taxon>
        <taxon>Copepoda</taxon>
        <taxon>Siphonostomatoida</taxon>
        <taxon>Caligidae</taxon>
        <taxon>Lepeophtheirus</taxon>
    </lineage>
</organism>
<protein>
    <submittedName>
        <fullName evidence="1">Uncharacterized protein</fullName>
    </submittedName>
</protein>
<sequence length="13" mass="1449">MREETVVVSKGTL</sequence>